<dbReference type="EMBL" id="JAIWYP010000003">
    <property type="protein sequence ID" value="KAH3852736.1"/>
    <property type="molecule type" value="Genomic_DNA"/>
</dbReference>
<reference evidence="2" key="2">
    <citation type="submission" date="2020-11" db="EMBL/GenBank/DDBJ databases">
        <authorList>
            <person name="McCartney M.A."/>
            <person name="Auch B."/>
            <person name="Kono T."/>
            <person name="Mallez S."/>
            <person name="Becker A."/>
            <person name="Gohl D.M."/>
            <person name="Silverstein K.A.T."/>
            <person name="Koren S."/>
            <person name="Bechman K.B."/>
            <person name="Herman A."/>
            <person name="Abrahante J.E."/>
            <person name="Garbe J."/>
        </authorList>
    </citation>
    <scope>NUCLEOTIDE SEQUENCE</scope>
    <source>
        <strain evidence="2">Duluth1</strain>
        <tissue evidence="2">Whole animal</tissue>
    </source>
</reference>
<comment type="caution">
    <text evidence="2">The sequence shown here is derived from an EMBL/GenBank/DDBJ whole genome shotgun (WGS) entry which is preliminary data.</text>
</comment>
<reference evidence="2" key="1">
    <citation type="journal article" date="2019" name="bioRxiv">
        <title>The Genome of the Zebra Mussel, Dreissena polymorpha: A Resource for Invasive Species Research.</title>
        <authorList>
            <person name="McCartney M.A."/>
            <person name="Auch B."/>
            <person name="Kono T."/>
            <person name="Mallez S."/>
            <person name="Zhang Y."/>
            <person name="Obille A."/>
            <person name="Becker A."/>
            <person name="Abrahante J.E."/>
            <person name="Garbe J."/>
            <person name="Badalamenti J.P."/>
            <person name="Herman A."/>
            <person name="Mangelson H."/>
            <person name="Liachko I."/>
            <person name="Sullivan S."/>
            <person name="Sone E.D."/>
            <person name="Koren S."/>
            <person name="Silverstein K.A.T."/>
            <person name="Beckman K.B."/>
            <person name="Gohl D.M."/>
        </authorList>
    </citation>
    <scope>NUCLEOTIDE SEQUENCE</scope>
    <source>
        <strain evidence="2">Duluth1</strain>
        <tissue evidence="2">Whole animal</tissue>
    </source>
</reference>
<proteinExistence type="predicted"/>
<name>A0A9D4R2J9_DREPO</name>
<sequence length="101" mass="11761">MRGTKFGINEQFPEEIEHKRRELYPLVKYFRDLKKRVVLVRDRLFVDGKEIKAGDVVIPHEPMRSQRNISPGPHRTPQQSGNRPTLHISSQSSNQIDSTKL</sequence>
<protein>
    <submittedName>
        <fullName evidence="2">Uncharacterized protein</fullName>
    </submittedName>
</protein>
<evidence type="ECO:0000313" key="2">
    <source>
        <dbReference type="EMBL" id="KAH3852736.1"/>
    </source>
</evidence>
<evidence type="ECO:0000256" key="1">
    <source>
        <dbReference type="SAM" id="MobiDB-lite"/>
    </source>
</evidence>
<dbReference type="Proteomes" id="UP000828390">
    <property type="component" value="Unassembled WGS sequence"/>
</dbReference>
<dbReference type="AlphaFoldDB" id="A0A9D4R2J9"/>
<accession>A0A9D4R2J9</accession>
<keyword evidence="3" id="KW-1185">Reference proteome</keyword>
<feature type="compositionally biased region" description="Polar residues" evidence="1">
    <location>
        <begin position="76"/>
        <end position="101"/>
    </location>
</feature>
<gene>
    <name evidence="2" type="ORF">DPMN_095253</name>
</gene>
<organism evidence="2 3">
    <name type="scientific">Dreissena polymorpha</name>
    <name type="common">Zebra mussel</name>
    <name type="synonym">Mytilus polymorpha</name>
    <dbReference type="NCBI Taxonomy" id="45954"/>
    <lineage>
        <taxon>Eukaryota</taxon>
        <taxon>Metazoa</taxon>
        <taxon>Spiralia</taxon>
        <taxon>Lophotrochozoa</taxon>
        <taxon>Mollusca</taxon>
        <taxon>Bivalvia</taxon>
        <taxon>Autobranchia</taxon>
        <taxon>Heteroconchia</taxon>
        <taxon>Euheterodonta</taxon>
        <taxon>Imparidentia</taxon>
        <taxon>Neoheterodontei</taxon>
        <taxon>Myida</taxon>
        <taxon>Dreissenoidea</taxon>
        <taxon>Dreissenidae</taxon>
        <taxon>Dreissena</taxon>
    </lineage>
</organism>
<evidence type="ECO:0000313" key="3">
    <source>
        <dbReference type="Proteomes" id="UP000828390"/>
    </source>
</evidence>
<feature type="region of interest" description="Disordered" evidence="1">
    <location>
        <begin position="55"/>
        <end position="101"/>
    </location>
</feature>